<proteinExistence type="predicted"/>
<gene>
    <name evidence="1" type="ORF">Syun_027179</name>
</gene>
<accession>A0AAP0EKM2</accession>
<keyword evidence="2" id="KW-1185">Reference proteome</keyword>
<evidence type="ECO:0000313" key="1">
    <source>
        <dbReference type="EMBL" id="KAK9092268.1"/>
    </source>
</evidence>
<evidence type="ECO:0000313" key="2">
    <source>
        <dbReference type="Proteomes" id="UP001420932"/>
    </source>
</evidence>
<organism evidence="1 2">
    <name type="scientific">Stephania yunnanensis</name>
    <dbReference type="NCBI Taxonomy" id="152371"/>
    <lineage>
        <taxon>Eukaryota</taxon>
        <taxon>Viridiplantae</taxon>
        <taxon>Streptophyta</taxon>
        <taxon>Embryophyta</taxon>
        <taxon>Tracheophyta</taxon>
        <taxon>Spermatophyta</taxon>
        <taxon>Magnoliopsida</taxon>
        <taxon>Ranunculales</taxon>
        <taxon>Menispermaceae</taxon>
        <taxon>Menispermoideae</taxon>
        <taxon>Cissampelideae</taxon>
        <taxon>Stephania</taxon>
    </lineage>
</organism>
<dbReference type="EMBL" id="JBBNAF010000012">
    <property type="protein sequence ID" value="KAK9092268.1"/>
    <property type="molecule type" value="Genomic_DNA"/>
</dbReference>
<name>A0AAP0EKM2_9MAGN</name>
<dbReference type="Gene3D" id="3.30.70.100">
    <property type="match status" value="1"/>
</dbReference>
<sequence length="143" mass="15822">MVTTRPMQRPMNMMNMPRMPPGVASFNLASQANMAGGMHIPMQRGPGMPPHQQQQSCVLKVNIHCDGCKQDAKKLLQRIEGGSYALLPNFLFLAAVNEAHCVEESFGADLFGATRLFWLIVTPFRTSCPLRFDGLSADCTYCD</sequence>
<reference evidence="1 2" key="1">
    <citation type="submission" date="2024-01" db="EMBL/GenBank/DDBJ databases">
        <title>Genome assemblies of Stephania.</title>
        <authorList>
            <person name="Yang L."/>
        </authorList>
    </citation>
    <scope>NUCLEOTIDE SEQUENCE [LARGE SCALE GENOMIC DNA]</scope>
    <source>
        <strain evidence="1">YNDBR</strain>
        <tissue evidence="1">Leaf</tissue>
    </source>
</reference>
<dbReference type="AlphaFoldDB" id="A0AAP0EKM2"/>
<evidence type="ECO:0008006" key="3">
    <source>
        <dbReference type="Google" id="ProtNLM"/>
    </source>
</evidence>
<dbReference type="Proteomes" id="UP001420932">
    <property type="component" value="Unassembled WGS sequence"/>
</dbReference>
<protein>
    <recommendedName>
        <fullName evidence="3">HMA domain-containing protein</fullName>
    </recommendedName>
</protein>
<comment type="caution">
    <text evidence="1">The sequence shown here is derived from an EMBL/GenBank/DDBJ whole genome shotgun (WGS) entry which is preliminary data.</text>
</comment>